<reference evidence="2 3" key="1">
    <citation type="submission" date="2021-06" db="EMBL/GenBank/DDBJ databases">
        <authorList>
            <person name="Palmer J.M."/>
        </authorList>
    </citation>
    <scope>NUCLEOTIDE SEQUENCE [LARGE SCALE GENOMIC DNA]</scope>
    <source>
        <strain evidence="2 3">AS_MEX2019</strain>
        <tissue evidence="2">Muscle</tissue>
    </source>
</reference>
<organism evidence="2 3">
    <name type="scientific">Ameca splendens</name>
    <dbReference type="NCBI Taxonomy" id="208324"/>
    <lineage>
        <taxon>Eukaryota</taxon>
        <taxon>Metazoa</taxon>
        <taxon>Chordata</taxon>
        <taxon>Craniata</taxon>
        <taxon>Vertebrata</taxon>
        <taxon>Euteleostomi</taxon>
        <taxon>Actinopterygii</taxon>
        <taxon>Neopterygii</taxon>
        <taxon>Teleostei</taxon>
        <taxon>Neoteleostei</taxon>
        <taxon>Acanthomorphata</taxon>
        <taxon>Ovalentaria</taxon>
        <taxon>Atherinomorphae</taxon>
        <taxon>Cyprinodontiformes</taxon>
        <taxon>Goodeidae</taxon>
        <taxon>Ameca</taxon>
    </lineage>
</organism>
<dbReference type="EMBL" id="JAHRIP010019098">
    <property type="protein sequence ID" value="MEQ2286799.1"/>
    <property type="molecule type" value="Genomic_DNA"/>
</dbReference>
<name>A0ABV0XZ56_9TELE</name>
<proteinExistence type="predicted"/>
<keyword evidence="1" id="KW-0732">Signal</keyword>
<feature type="signal peptide" evidence="1">
    <location>
        <begin position="1"/>
        <end position="32"/>
    </location>
</feature>
<dbReference type="Proteomes" id="UP001469553">
    <property type="component" value="Unassembled WGS sequence"/>
</dbReference>
<protein>
    <submittedName>
        <fullName evidence="2">Uncharacterized protein</fullName>
    </submittedName>
</protein>
<sequence>MKAAARRRGPFQRFCCCGVGLVAVIWLAQVIQDPETKSSGPQPGVNGELLRWTRRLMQEKPDNQSLDEPRA</sequence>
<feature type="non-terminal residue" evidence="2">
    <location>
        <position position="71"/>
    </location>
</feature>
<evidence type="ECO:0000313" key="3">
    <source>
        <dbReference type="Proteomes" id="UP001469553"/>
    </source>
</evidence>
<accession>A0ABV0XZ56</accession>
<evidence type="ECO:0000313" key="2">
    <source>
        <dbReference type="EMBL" id="MEQ2286799.1"/>
    </source>
</evidence>
<keyword evidence="3" id="KW-1185">Reference proteome</keyword>
<feature type="chain" id="PRO_5046474624" evidence="1">
    <location>
        <begin position="33"/>
        <end position="71"/>
    </location>
</feature>
<gene>
    <name evidence="2" type="ORF">AMECASPLE_006088</name>
</gene>
<evidence type="ECO:0000256" key="1">
    <source>
        <dbReference type="SAM" id="SignalP"/>
    </source>
</evidence>
<comment type="caution">
    <text evidence="2">The sequence shown here is derived from an EMBL/GenBank/DDBJ whole genome shotgun (WGS) entry which is preliminary data.</text>
</comment>